<evidence type="ECO:0000259" key="1">
    <source>
        <dbReference type="Pfam" id="PF13723"/>
    </source>
</evidence>
<keyword evidence="3" id="KW-1185">Reference proteome</keyword>
<dbReference type="EMBL" id="FNLL01000008">
    <property type="protein sequence ID" value="SDU43630.1"/>
    <property type="molecule type" value="Genomic_DNA"/>
</dbReference>
<proteinExistence type="predicted"/>
<protein>
    <submittedName>
        <fullName evidence="2">Beta-ketoacyl synthase, N-terminal domain</fullName>
    </submittedName>
</protein>
<name>A0A1H2IHI8_9BACT</name>
<dbReference type="InterPro" id="IPR014030">
    <property type="entry name" value="Ketoacyl_synth_N"/>
</dbReference>
<feature type="domain" description="Beta-ketoacyl synthase-like N-terminal" evidence="1">
    <location>
        <begin position="19"/>
        <end position="177"/>
    </location>
</feature>
<sequence>MNLLGKGFADKNTKIKGIRRADIFAKMAVSASKKACAGFDFENENTEISIIVATLFGPHVTTFNFLDNLLDYSDSGVSPTTFSHSVHNAAASYIATSLKINGQSLTITSFNDPFKQALILADAWFEFNQAKKILVCYVEEESDPLIAAHKHCTFLSYSKDKISTGAASILLEKGNNMKIPEKILHPFTYIEGL</sequence>
<reference evidence="3" key="1">
    <citation type="submission" date="2016-10" db="EMBL/GenBank/DDBJ databases">
        <authorList>
            <person name="Varghese N."/>
            <person name="Submissions S."/>
        </authorList>
    </citation>
    <scope>NUCLEOTIDE SEQUENCE [LARGE SCALE GENOMIC DNA]</scope>
    <source>
        <strain evidence="3">DSM 3384</strain>
    </source>
</reference>
<dbReference type="RefSeq" id="WP_014959185.1">
    <property type="nucleotide sequence ID" value="NZ_FNLL01000008.1"/>
</dbReference>
<dbReference type="Gene3D" id="3.40.47.10">
    <property type="match status" value="1"/>
</dbReference>
<dbReference type="SUPFAM" id="SSF53901">
    <property type="entry name" value="Thiolase-like"/>
    <property type="match status" value="1"/>
</dbReference>
<gene>
    <name evidence="2" type="ORF">SAMN04487931_108199</name>
</gene>
<dbReference type="GO" id="GO:0016746">
    <property type="term" value="F:acyltransferase activity"/>
    <property type="evidence" value="ECO:0007669"/>
    <property type="project" value="InterPro"/>
</dbReference>
<organism evidence="2 3">
    <name type="scientific">Desulfobacula phenolica</name>
    <dbReference type="NCBI Taxonomy" id="90732"/>
    <lineage>
        <taxon>Bacteria</taxon>
        <taxon>Pseudomonadati</taxon>
        <taxon>Thermodesulfobacteriota</taxon>
        <taxon>Desulfobacteria</taxon>
        <taxon>Desulfobacterales</taxon>
        <taxon>Desulfobacteraceae</taxon>
        <taxon>Desulfobacula</taxon>
    </lineage>
</organism>
<evidence type="ECO:0000313" key="3">
    <source>
        <dbReference type="Proteomes" id="UP000199608"/>
    </source>
</evidence>
<dbReference type="Pfam" id="PF13723">
    <property type="entry name" value="Ketoacyl-synt_2"/>
    <property type="match status" value="1"/>
</dbReference>
<dbReference type="InterPro" id="IPR016039">
    <property type="entry name" value="Thiolase-like"/>
</dbReference>
<dbReference type="AlphaFoldDB" id="A0A1H2IHI8"/>
<evidence type="ECO:0000313" key="2">
    <source>
        <dbReference type="EMBL" id="SDU43630.1"/>
    </source>
</evidence>
<accession>A0A1H2IHI8</accession>
<dbReference type="Proteomes" id="UP000199608">
    <property type="component" value="Unassembled WGS sequence"/>
</dbReference>